<accession>A0A1J5TJG9</accession>
<dbReference type="AlphaFoldDB" id="A0A1J5TJG9"/>
<evidence type="ECO:0000256" key="6">
    <source>
        <dbReference type="ARBA" id="ARBA00023237"/>
    </source>
</evidence>
<evidence type="ECO:0000256" key="4">
    <source>
        <dbReference type="ARBA" id="ARBA00022692"/>
    </source>
</evidence>
<keyword evidence="6" id="KW-0998">Cell outer membrane</keyword>
<protein>
    <submittedName>
        <fullName evidence="7">Outer membrane efflux protein BepC</fullName>
    </submittedName>
</protein>
<comment type="subcellular location">
    <subcellularLocation>
        <location evidence="1">Cell outer membrane</location>
    </subcellularLocation>
</comment>
<dbReference type="SUPFAM" id="SSF56954">
    <property type="entry name" value="Outer membrane efflux proteins (OEP)"/>
    <property type="match status" value="1"/>
</dbReference>
<dbReference type="EMBL" id="MLJW01000018">
    <property type="protein sequence ID" value="OIR12174.1"/>
    <property type="molecule type" value="Genomic_DNA"/>
</dbReference>
<dbReference type="GO" id="GO:0009279">
    <property type="term" value="C:cell outer membrane"/>
    <property type="evidence" value="ECO:0007669"/>
    <property type="project" value="UniProtKB-SubCell"/>
</dbReference>
<proteinExistence type="predicted"/>
<keyword evidence="3" id="KW-1134">Transmembrane beta strand</keyword>
<gene>
    <name evidence="7" type="primary">bepC_1</name>
    <name evidence="7" type="ORF">GALL_64250</name>
</gene>
<evidence type="ECO:0000256" key="1">
    <source>
        <dbReference type="ARBA" id="ARBA00004442"/>
    </source>
</evidence>
<dbReference type="Pfam" id="PF02321">
    <property type="entry name" value="OEP"/>
    <property type="match status" value="2"/>
</dbReference>
<keyword evidence="5" id="KW-0472">Membrane</keyword>
<organism evidence="7">
    <name type="scientific">mine drainage metagenome</name>
    <dbReference type="NCBI Taxonomy" id="410659"/>
    <lineage>
        <taxon>unclassified sequences</taxon>
        <taxon>metagenomes</taxon>
        <taxon>ecological metagenomes</taxon>
    </lineage>
</organism>
<evidence type="ECO:0000256" key="5">
    <source>
        <dbReference type="ARBA" id="ARBA00023136"/>
    </source>
</evidence>
<dbReference type="InterPro" id="IPR003423">
    <property type="entry name" value="OMP_efflux"/>
</dbReference>
<dbReference type="GO" id="GO:0015288">
    <property type="term" value="F:porin activity"/>
    <property type="evidence" value="ECO:0007669"/>
    <property type="project" value="TreeGrafter"/>
</dbReference>
<dbReference type="InterPro" id="IPR051906">
    <property type="entry name" value="TolC-like"/>
</dbReference>
<evidence type="ECO:0000256" key="2">
    <source>
        <dbReference type="ARBA" id="ARBA00022448"/>
    </source>
</evidence>
<dbReference type="GO" id="GO:1990281">
    <property type="term" value="C:efflux pump complex"/>
    <property type="evidence" value="ECO:0007669"/>
    <property type="project" value="TreeGrafter"/>
</dbReference>
<sequence>MKYFLALLITCFAATSLQAQERVDKWDLRKLVDYAMQNNISVKQADVQARLAALQLKQAKYYQIPSASFNTGYGPQFGRSIDPTTNQFTTVPLYYQSYSLNGNVAFFNWGRLKNNVAANEFSAKAALTDIERAANDVALNVATYYLQVLASKEQINISEVQIEQRKAQIEITAKQVAAGSLPELNLIQLEAQLASDSSTLISNKTTFQQNVLYLKALLNIDAALPFEVETPAVDKIPLESFGEMQPEAVYQMALTNQPLQKENELKIKAAEKTVLSNKGAMYPTIGGNYSLNTTYNNKAIDYTTGQKTPYGNQLSDNFRQSLGVGLSIPIFNSGQNRIAYEQSKLNLKNIVLQKDQANITLKQNIYTAYSNAVSAFEKLNAAKKSVESAQKVYDFSFKRYEVGLLSTLELITNQNNLVTAKLQLVSSEYDYVFKMKLLEFYKGQGLKL</sequence>
<evidence type="ECO:0000313" key="7">
    <source>
        <dbReference type="EMBL" id="OIR12174.1"/>
    </source>
</evidence>
<dbReference type="Gene3D" id="1.20.1600.10">
    <property type="entry name" value="Outer membrane efflux proteins (OEP)"/>
    <property type="match status" value="1"/>
</dbReference>
<comment type="caution">
    <text evidence="7">The sequence shown here is derived from an EMBL/GenBank/DDBJ whole genome shotgun (WGS) entry which is preliminary data.</text>
</comment>
<dbReference type="PANTHER" id="PTHR30026">
    <property type="entry name" value="OUTER MEMBRANE PROTEIN TOLC"/>
    <property type="match status" value="1"/>
</dbReference>
<keyword evidence="4" id="KW-0812">Transmembrane</keyword>
<dbReference type="GO" id="GO:0015562">
    <property type="term" value="F:efflux transmembrane transporter activity"/>
    <property type="evidence" value="ECO:0007669"/>
    <property type="project" value="InterPro"/>
</dbReference>
<reference evidence="7" key="1">
    <citation type="submission" date="2016-10" db="EMBL/GenBank/DDBJ databases">
        <title>Sequence of Gallionella enrichment culture.</title>
        <authorList>
            <person name="Poehlein A."/>
            <person name="Muehling M."/>
            <person name="Daniel R."/>
        </authorList>
    </citation>
    <scope>NUCLEOTIDE SEQUENCE</scope>
</reference>
<evidence type="ECO:0000256" key="3">
    <source>
        <dbReference type="ARBA" id="ARBA00022452"/>
    </source>
</evidence>
<keyword evidence="2" id="KW-0813">Transport</keyword>
<name>A0A1J5TJG9_9ZZZZ</name>
<dbReference type="PANTHER" id="PTHR30026:SF20">
    <property type="entry name" value="OUTER MEMBRANE PROTEIN TOLC"/>
    <property type="match status" value="1"/>
</dbReference>